<dbReference type="EMBL" id="UOEU01000047">
    <property type="protein sequence ID" value="VAW30370.1"/>
    <property type="molecule type" value="Genomic_DNA"/>
</dbReference>
<evidence type="ECO:0000313" key="1">
    <source>
        <dbReference type="EMBL" id="VAW30370.1"/>
    </source>
</evidence>
<proteinExistence type="predicted"/>
<sequence>RVTFICQKLLTKTSLRTIWQGMGDITKRAVSTAYHNDGEFDTAAFIAQYGQLPPRPKQGDDWYSRYYPEPILFDLFVMDGQIAEDLMPLLADLILPLERFKLEGIEQLPTEVERSGYEWDVTSIETEMIGRADLLAYLQMVEQKQLKFGAKNNRLTAASVRKVINNLMNGDYREPLGSVTGRTTIRPFGLDVFTQESGLMTRTGKLTKAGRDYLHTQNPETVLTAFEKWRDSGKFDELHRLRQLSGVKSRRSRITPVAPRREKVLEALSWCPVDKWIDINDFYRAVIIWDFDFEVEKTDYTNLYVGSRRYGELYGENYWTIVNGLYINAVIWEYLGTIGVVDVAFTDDEDASFVNASHYSDEPVSLFDGLLYFRINRWGAFLLGQADEYTPAKPKQKALFKIDADRQLHLLADLLPNERLQLEAMAELVDEKTYQLSEMKLLTAVESGQSFEQLTIFLGAKHKGKMLVSVSKWLSQLQKNMSAFKEGETAVIIHLTQPKLLKLSQQDKILAKLCQKIDGKTILVPSSKLTRFRRRLKALGYLLT</sequence>
<evidence type="ECO:0008006" key="2">
    <source>
        <dbReference type="Google" id="ProtNLM"/>
    </source>
</evidence>
<feature type="non-terminal residue" evidence="1">
    <location>
        <position position="1"/>
    </location>
</feature>
<gene>
    <name evidence="1" type="ORF">MNBD_CHLOROFLEXI01-1729</name>
</gene>
<organism evidence="1">
    <name type="scientific">hydrothermal vent metagenome</name>
    <dbReference type="NCBI Taxonomy" id="652676"/>
    <lineage>
        <taxon>unclassified sequences</taxon>
        <taxon>metagenomes</taxon>
        <taxon>ecological metagenomes</taxon>
    </lineage>
</organism>
<name>A0A3B0UMN1_9ZZZZ</name>
<protein>
    <recommendedName>
        <fullName evidence="2">Helicase XPB/Ssl2 N-terminal domain-containing protein</fullName>
    </recommendedName>
</protein>
<reference evidence="1" key="1">
    <citation type="submission" date="2018-06" db="EMBL/GenBank/DDBJ databases">
        <authorList>
            <person name="Zhirakovskaya E."/>
        </authorList>
    </citation>
    <scope>NUCLEOTIDE SEQUENCE</scope>
</reference>
<dbReference type="AlphaFoldDB" id="A0A3B0UMN1"/>
<accession>A0A3B0UMN1</accession>